<gene>
    <name evidence="1" type="ORF">GCM10009410_31910</name>
</gene>
<reference evidence="2" key="1">
    <citation type="journal article" date="2019" name="Int. J. Syst. Evol. Microbiol.">
        <title>The Global Catalogue of Microorganisms (GCM) 10K type strain sequencing project: providing services to taxonomists for standard genome sequencing and annotation.</title>
        <authorList>
            <consortium name="The Broad Institute Genomics Platform"/>
            <consortium name="The Broad Institute Genome Sequencing Center for Infectious Disease"/>
            <person name="Wu L."/>
            <person name="Ma J."/>
        </authorList>
    </citation>
    <scope>NUCLEOTIDE SEQUENCE [LARGE SCALE GENOMIC DNA]</scope>
    <source>
        <strain evidence="2">JCM 32305</strain>
    </source>
</reference>
<dbReference type="RefSeq" id="WP_188957967.1">
    <property type="nucleotide sequence ID" value="NZ_BMQW01000009.1"/>
</dbReference>
<evidence type="ECO:0000313" key="1">
    <source>
        <dbReference type="EMBL" id="GGP95498.1"/>
    </source>
</evidence>
<comment type="caution">
    <text evidence="1">The sequence shown here is derived from an EMBL/GenBank/DDBJ whole genome shotgun (WGS) entry which is preliminary data.</text>
</comment>
<name>A0ABQ2QT20_9GAMM</name>
<evidence type="ECO:0008006" key="3">
    <source>
        <dbReference type="Google" id="ProtNLM"/>
    </source>
</evidence>
<evidence type="ECO:0000313" key="2">
    <source>
        <dbReference type="Proteomes" id="UP000654004"/>
    </source>
</evidence>
<dbReference type="Proteomes" id="UP000654004">
    <property type="component" value="Unassembled WGS sequence"/>
</dbReference>
<dbReference type="InterPro" id="IPR027417">
    <property type="entry name" value="P-loop_NTPase"/>
</dbReference>
<dbReference type="SUPFAM" id="SSF52540">
    <property type="entry name" value="P-loop containing nucleoside triphosphate hydrolases"/>
    <property type="match status" value="1"/>
</dbReference>
<sequence length="344" mass="39694">MVDLVLHPGHSKCGSTSIQDFLYANRELLRNRGIFLPDLNFNFPCHEDYQFHLTHTPRDYLARIQSGEVNISELSNKIDDLINHAEEMGCRRVIISAENLINAISSKMTSAIHQLFAEKFNKVRIVYYVRRQDTLLLAAWQQWGHKDGYSLDEYVCKLAKTKFADFNFIASKLKQFYSDSVLKVFPLERKYLTDENLLIDFCTRAVINKAKLNFDIDSSNAGISSALCDTLAKINTVYINQHDQSVKNSIISSAPNSNEIIGKKYLLEMSNTTRETLFTRFQESNEILAKRFFPNLPFDNTMSLDVVKDSADNDMQFLMKRIEKLEDINAIQMDMILQLMDRVK</sequence>
<protein>
    <recommendedName>
        <fullName evidence="3">Sulfotransferase domain-containing protein</fullName>
    </recommendedName>
</protein>
<organism evidence="1 2">
    <name type="scientific">Shewanella ulleungensis</name>
    <dbReference type="NCBI Taxonomy" id="2282699"/>
    <lineage>
        <taxon>Bacteria</taxon>
        <taxon>Pseudomonadati</taxon>
        <taxon>Pseudomonadota</taxon>
        <taxon>Gammaproteobacteria</taxon>
        <taxon>Alteromonadales</taxon>
        <taxon>Shewanellaceae</taxon>
        <taxon>Shewanella</taxon>
    </lineage>
</organism>
<dbReference type="EMBL" id="BMQW01000009">
    <property type="protein sequence ID" value="GGP95498.1"/>
    <property type="molecule type" value="Genomic_DNA"/>
</dbReference>
<dbReference type="Gene3D" id="3.40.50.300">
    <property type="entry name" value="P-loop containing nucleotide triphosphate hydrolases"/>
    <property type="match status" value="1"/>
</dbReference>
<keyword evidence="2" id="KW-1185">Reference proteome</keyword>
<accession>A0ABQ2QT20</accession>
<proteinExistence type="predicted"/>